<evidence type="ECO:0000313" key="1">
    <source>
        <dbReference type="EMBL" id="MEJ5979671.1"/>
    </source>
</evidence>
<reference evidence="1 2" key="1">
    <citation type="submission" date="2024-03" db="EMBL/GenBank/DDBJ databases">
        <authorList>
            <person name="Jo J.-H."/>
        </authorList>
    </citation>
    <scope>NUCLEOTIDE SEQUENCE [LARGE SCALE GENOMIC DNA]</scope>
    <source>
        <strain evidence="1 2">PS1R-30</strain>
    </source>
</reference>
<name>A0ABU8S453_9SPHN</name>
<comment type="caution">
    <text evidence="1">The sequence shown here is derived from an EMBL/GenBank/DDBJ whole genome shotgun (WGS) entry which is preliminary data.</text>
</comment>
<dbReference type="Proteomes" id="UP001361239">
    <property type="component" value="Unassembled WGS sequence"/>
</dbReference>
<proteinExistence type="predicted"/>
<keyword evidence="2" id="KW-1185">Reference proteome</keyword>
<dbReference type="RefSeq" id="WP_339589608.1">
    <property type="nucleotide sequence ID" value="NZ_JBBHJZ010000011.1"/>
</dbReference>
<organism evidence="1 2">
    <name type="scientific">Novosphingobium anseongense</name>
    <dbReference type="NCBI Taxonomy" id="3133436"/>
    <lineage>
        <taxon>Bacteria</taxon>
        <taxon>Pseudomonadati</taxon>
        <taxon>Pseudomonadota</taxon>
        <taxon>Alphaproteobacteria</taxon>
        <taxon>Sphingomonadales</taxon>
        <taxon>Sphingomonadaceae</taxon>
        <taxon>Novosphingobium</taxon>
    </lineage>
</organism>
<dbReference type="EMBL" id="JBBHJZ010000011">
    <property type="protein sequence ID" value="MEJ5979671.1"/>
    <property type="molecule type" value="Genomic_DNA"/>
</dbReference>
<evidence type="ECO:0000313" key="2">
    <source>
        <dbReference type="Proteomes" id="UP001361239"/>
    </source>
</evidence>
<gene>
    <name evidence="1" type="ORF">WG901_23665</name>
</gene>
<accession>A0ABU8S453</accession>
<protein>
    <submittedName>
        <fullName evidence="1">Uncharacterized protein</fullName>
    </submittedName>
</protein>
<sequence>MTILTLLLASPAIAGEREDRAMDLIEQAVELPQEAAPLTSYMRFYAWAKPGRKIWVLYTLALPPGREWVASDAMPVMTVRDCGIIVFDFDLKLNSPRKPTCGG</sequence>